<gene>
    <name evidence="1" type="ORF">GCM10017044_03140</name>
</gene>
<proteinExistence type="predicted"/>
<dbReference type="AlphaFoldDB" id="A0A919AKZ6"/>
<sequence length="179" mass="19997">MCNAWNHPEECKCGWGGDGHTGYRVNALPDPVYFFNQSLASFVNPNASCPVCKAPVFYYENSHGGKVFFDELGPPWPKHYCTEDNTPSRSTRNKKTAWSPFLHPTVGGKVIRKGFASIEGSYKGKWYKLYYKTTKHGLLGPLKSGCAYMCIPKLGSFRISFIDGDSGEIIQISALNQIR</sequence>
<comment type="caution">
    <text evidence="1">The sequence shown here is derived from an EMBL/GenBank/DDBJ whole genome shotgun (WGS) entry which is preliminary data.</text>
</comment>
<evidence type="ECO:0000313" key="2">
    <source>
        <dbReference type="Proteomes" id="UP000630923"/>
    </source>
</evidence>
<keyword evidence="2" id="KW-1185">Reference proteome</keyword>
<dbReference type="EMBL" id="BNCI01000001">
    <property type="protein sequence ID" value="GHF12551.1"/>
    <property type="molecule type" value="Genomic_DNA"/>
</dbReference>
<accession>A0A919AKZ6</accession>
<organism evidence="1 2">
    <name type="scientific">Kordiimonas sediminis</name>
    <dbReference type="NCBI Taxonomy" id="1735581"/>
    <lineage>
        <taxon>Bacteria</taxon>
        <taxon>Pseudomonadati</taxon>
        <taxon>Pseudomonadota</taxon>
        <taxon>Alphaproteobacteria</taxon>
        <taxon>Kordiimonadales</taxon>
        <taxon>Kordiimonadaceae</taxon>
        <taxon>Kordiimonas</taxon>
    </lineage>
</organism>
<evidence type="ECO:0000313" key="1">
    <source>
        <dbReference type="EMBL" id="GHF12551.1"/>
    </source>
</evidence>
<dbReference type="Proteomes" id="UP000630923">
    <property type="component" value="Unassembled WGS sequence"/>
</dbReference>
<name>A0A919AKZ6_9PROT</name>
<reference evidence="1" key="1">
    <citation type="journal article" date="2014" name="Int. J. Syst. Evol. Microbiol.">
        <title>Complete genome sequence of Corynebacterium casei LMG S-19264T (=DSM 44701T), isolated from a smear-ripened cheese.</title>
        <authorList>
            <consortium name="US DOE Joint Genome Institute (JGI-PGF)"/>
            <person name="Walter F."/>
            <person name="Albersmeier A."/>
            <person name="Kalinowski J."/>
            <person name="Ruckert C."/>
        </authorList>
    </citation>
    <scope>NUCLEOTIDE SEQUENCE</scope>
    <source>
        <strain evidence="1">KCTC 42590</strain>
    </source>
</reference>
<protein>
    <submittedName>
        <fullName evidence="1">Uncharacterized protein</fullName>
    </submittedName>
</protein>
<reference evidence="1" key="2">
    <citation type="submission" date="2020-09" db="EMBL/GenBank/DDBJ databases">
        <authorList>
            <person name="Sun Q."/>
            <person name="Kim S."/>
        </authorList>
    </citation>
    <scope>NUCLEOTIDE SEQUENCE</scope>
    <source>
        <strain evidence="1">KCTC 42590</strain>
    </source>
</reference>